<dbReference type="AlphaFoldDB" id="A0A9C7CUG1"/>
<keyword evidence="1" id="KW-0812">Transmembrane</keyword>
<dbReference type="EMBL" id="AP026973">
    <property type="protein sequence ID" value="BDT77874.1"/>
    <property type="molecule type" value="Genomic_DNA"/>
</dbReference>
<accession>A0A9C7CUG1</accession>
<reference evidence="2" key="1">
    <citation type="submission" date="2022-11" db="EMBL/GenBank/DDBJ databases">
        <title>Complete Genome Sequences of three Polynucleobacter sp. Subcluster PnecC Strains KF022, KF023, and KF032 Isolated from a Shallow Eutrophic Lake in Japan.</title>
        <authorList>
            <person name="Ogata Y."/>
            <person name="Watanabe K."/>
            <person name="Takemine S."/>
            <person name="Shindo C."/>
            <person name="Kurokawa R."/>
            <person name="Suda W."/>
        </authorList>
    </citation>
    <scope>NUCLEOTIDE SEQUENCE</scope>
    <source>
        <strain evidence="2">KF023</strain>
    </source>
</reference>
<name>A0A9C7CUG1_9BURK</name>
<evidence type="ECO:0000313" key="2">
    <source>
        <dbReference type="EMBL" id="BDT77874.1"/>
    </source>
</evidence>
<keyword evidence="1" id="KW-1133">Transmembrane helix</keyword>
<dbReference type="Proteomes" id="UP001211097">
    <property type="component" value="Chromosome"/>
</dbReference>
<organism evidence="2">
    <name type="scientific">Polynucleobacter yangtzensis</name>
    <dbReference type="NCBI Taxonomy" id="1743159"/>
    <lineage>
        <taxon>Bacteria</taxon>
        <taxon>Pseudomonadati</taxon>
        <taxon>Pseudomonadota</taxon>
        <taxon>Betaproteobacteria</taxon>
        <taxon>Burkholderiales</taxon>
        <taxon>Burkholderiaceae</taxon>
        <taxon>Polynucleobacter</taxon>
    </lineage>
</organism>
<feature type="transmembrane region" description="Helical" evidence="1">
    <location>
        <begin position="22"/>
        <end position="43"/>
    </location>
</feature>
<dbReference type="RefSeq" id="WP_281742353.1">
    <property type="nucleotide sequence ID" value="NZ_AP026973.1"/>
</dbReference>
<gene>
    <name evidence="2" type="ORF">PKF023_16770</name>
</gene>
<dbReference type="KEGG" id="pyt:PKF023_16770"/>
<evidence type="ECO:0000256" key="1">
    <source>
        <dbReference type="SAM" id="Phobius"/>
    </source>
</evidence>
<sequence>MPCNYGWIGIAAWWCQLDSNVLAAWVQAIGSVGAIVAAVGIYYRQKVNEENERLANNRKVVMSAAANLESALSYQSVVLDFAPAGDGVIGHPITDLKDAVSFLQLQPRTKEAIREAVEKAHYFSMELCEQMAKLSVQAAAYDRLIEQNARIGNNRTPDEFFKGVTATRLALSAVLDETRKMLQAYLPK</sequence>
<proteinExistence type="predicted"/>
<protein>
    <submittedName>
        <fullName evidence="2">Uncharacterized protein</fullName>
    </submittedName>
</protein>
<keyword evidence="1" id="KW-0472">Membrane</keyword>